<dbReference type="SMART" id="SM00849">
    <property type="entry name" value="Lactamase_B"/>
    <property type="match status" value="1"/>
</dbReference>
<dbReference type="PANTHER" id="PTHR13754">
    <property type="entry name" value="METALLO-BETA-LACTAMASE SUPERFAMILY PROTEIN"/>
    <property type="match status" value="1"/>
</dbReference>
<dbReference type="InterPro" id="IPR001279">
    <property type="entry name" value="Metallo-B-lactamas"/>
</dbReference>
<dbReference type="InterPro" id="IPR036866">
    <property type="entry name" value="RibonucZ/Hydroxyglut_hydro"/>
</dbReference>
<accession>A0ABR7F4M5</accession>
<dbReference type="CDD" id="cd07713">
    <property type="entry name" value="DHPS-like_MBL-fold"/>
    <property type="match status" value="1"/>
</dbReference>
<dbReference type="Pfam" id="PF00753">
    <property type="entry name" value="Lactamase_B"/>
    <property type="match status" value="1"/>
</dbReference>
<protein>
    <submittedName>
        <fullName evidence="2">MBL fold metallo-hydrolase</fullName>
    </submittedName>
</protein>
<name>A0ABR7F4M5_9FIRM</name>
<gene>
    <name evidence="2" type="ORF">H8S00_11320</name>
</gene>
<evidence type="ECO:0000259" key="1">
    <source>
        <dbReference type="SMART" id="SM00849"/>
    </source>
</evidence>
<evidence type="ECO:0000313" key="2">
    <source>
        <dbReference type="EMBL" id="MBC5668559.1"/>
    </source>
</evidence>
<feature type="domain" description="Metallo-beta-lactamase" evidence="1">
    <location>
        <begin position="20"/>
        <end position="236"/>
    </location>
</feature>
<organism evidence="2 3">
    <name type="scientific">Eubacterium segne</name>
    <dbReference type="NCBI Taxonomy" id="2763045"/>
    <lineage>
        <taxon>Bacteria</taxon>
        <taxon>Bacillati</taxon>
        <taxon>Bacillota</taxon>
        <taxon>Clostridia</taxon>
        <taxon>Eubacteriales</taxon>
        <taxon>Eubacteriaceae</taxon>
        <taxon>Eubacterium</taxon>
    </lineage>
</organism>
<sequence>MKVITLIEDTPEDMECDFEHGLALYIEIQQYKLLFDTGATGRFVGNAAKLGIDLNEIDKVIISHGHYDHAGGLLKFCEINNHAQIYMQKNATEECYYKDTYIGIDNRILNLPQLKLVDGSYKIDDNLYLISNVPTEKRNIKFLRKVDGKITEDDFSHEQSLVICTKKGNALISGCAHCGIINILEAYKKKFANEPMVVISGFHMFKNGGYTKEETANIEAIAKKLNKMYTIFYTGHCTGDKAYEIMHKIMKDKLKAIHTGKIVEIKE</sequence>
<dbReference type="InterPro" id="IPR052926">
    <property type="entry name" value="Metallo-beta-lactamase_dom"/>
</dbReference>
<dbReference type="RefSeq" id="WP_021951841.1">
    <property type="nucleotide sequence ID" value="NZ_JACOOZ010000008.1"/>
</dbReference>
<dbReference type="SUPFAM" id="SSF56281">
    <property type="entry name" value="Metallo-hydrolase/oxidoreductase"/>
    <property type="match status" value="1"/>
</dbReference>
<keyword evidence="3" id="KW-1185">Reference proteome</keyword>
<proteinExistence type="predicted"/>
<dbReference type="PANTHER" id="PTHR13754:SF13">
    <property type="entry name" value="METALLO-BETA-LACTAMASE SUPERFAMILY PROTEIN (AFU_ORTHOLOGUE AFUA_3G07630)"/>
    <property type="match status" value="1"/>
</dbReference>
<comment type="caution">
    <text evidence="2">The sequence shown here is derived from an EMBL/GenBank/DDBJ whole genome shotgun (WGS) entry which is preliminary data.</text>
</comment>
<dbReference type="EMBL" id="JACOOZ010000008">
    <property type="protein sequence ID" value="MBC5668559.1"/>
    <property type="molecule type" value="Genomic_DNA"/>
</dbReference>
<dbReference type="Gene3D" id="3.60.15.10">
    <property type="entry name" value="Ribonuclease Z/Hydroxyacylglutathione hydrolase-like"/>
    <property type="match status" value="1"/>
</dbReference>
<evidence type="ECO:0000313" key="3">
    <source>
        <dbReference type="Proteomes" id="UP000597877"/>
    </source>
</evidence>
<dbReference type="Proteomes" id="UP000597877">
    <property type="component" value="Unassembled WGS sequence"/>
</dbReference>
<reference evidence="2 3" key="1">
    <citation type="submission" date="2020-08" db="EMBL/GenBank/DDBJ databases">
        <title>Genome public.</title>
        <authorList>
            <person name="Liu C."/>
            <person name="Sun Q."/>
        </authorList>
    </citation>
    <scope>NUCLEOTIDE SEQUENCE [LARGE SCALE GENOMIC DNA]</scope>
    <source>
        <strain evidence="2 3">BX4</strain>
    </source>
</reference>
<dbReference type="InterPro" id="IPR041712">
    <property type="entry name" value="DHPS-like_MBL-fold"/>
</dbReference>